<evidence type="ECO:0000256" key="4">
    <source>
        <dbReference type="ARBA" id="ARBA00023015"/>
    </source>
</evidence>
<evidence type="ECO:0000313" key="12">
    <source>
        <dbReference type="EMBL" id="AZR74449.1"/>
    </source>
</evidence>
<evidence type="ECO:0000313" key="13">
    <source>
        <dbReference type="Proteomes" id="UP000267250"/>
    </source>
</evidence>
<evidence type="ECO:0000256" key="8">
    <source>
        <dbReference type="PROSITE-ProRule" id="PRU00169"/>
    </source>
</evidence>
<evidence type="ECO:0000259" key="11">
    <source>
        <dbReference type="PROSITE" id="PS51755"/>
    </source>
</evidence>
<proteinExistence type="predicted"/>
<keyword evidence="13" id="KW-1185">Reference proteome</keyword>
<evidence type="ECO:0000256" key="2">
    <source>
        <dbReference type="ARBA" id="ARBA00022553"/>
    </source>
</evidence>
<comment type="function">
    <text evidence="7">May play the central regulatory role in sporulation. It may be an element of the effector pathway responsible for the activation of sporulation genes in response to nutritional stress. Spo0A may act in concert with spo0H (a sigma factor) to control the expression of some genes that are critical to the sporulation process.</text>
</comment>
<dbReference type="Gene3D" id="6.10.250.690">
    <property type="match status" value="1"/>
</dbReference>
<dbReference type="GO" id="GO:0000976">
    <property type="term" value="F:transcription cis-regulatory region binding"/>
    <property type="evidence" value="ECO:0007669"/>
    <property type="project" value="TreeGrafter"/>
</dbReference>
<keyword evidence="6" id="KW-0804">Transcription</keyword>
<dbReference type="OrthoDB" id="9802426at2"/>
<dbReference type="InterPro" id="IPR001789">
    <property type="entry name" value="Sig_transdc_resp-reg_receiver"/>
</dbReference>
<name>A0A3S9T1P2_9FIRM</name>
<dbReference type="KEGG" id="aft:BBF96_14265"/>
<dbReference type="InterPro" id="IPR016032">
    <property type="entry name" value="Sig_transdc_resp-reg_C-effctor"/>
</dbReference>
<reference evidence="12 13" key="1">
    <citation type="submission" date="2016-07" db="EMBL/GenBank/DDBJ databases">
        <title>Genome and transcriptome analysis of iron-reducing fermentative bacteria Anoxybacter fermentans.</title>
        <authorList>
            <person name="Zeng X."/>
            <person name="Shao Z."/>
        </authorList>
    </citation>
    <scope>NUCLEOTIDE SEQUENCE [LARGE SCALE GENOMIC DNA]</scope>
    <source>
        <strain evidence="12 13">DY22613</strain>
    </source>
</reference>
<dbReference type="InterPro" id="IPR011006">
    <property type="entry name" value="CheY-like_superfamily"/>
</dbReference>
<dbReference type="FunFam" id="3.40.50.2300:FF:000001">
    <property type="entry name" value="DNA-binding response regulator PhoB"/>
    <property type="match status" value="1"/>
</dbReference>
<evidence type="ECO:0000256" key="6">
    <source>
        <dbReference type="ARBA" id="ARBA00023163"/>
    </source>
</evidence>
<dbReference type="PROSITE" id="PS51755">
    <property type="entry name" value="OMPR_PHOB"/>
    <property type="match status" value="1"/>
</dbReference>
<feature type="DNA-binding region" description="OmpR/PhoB-type" evidence="9">
    <location>
        <begin position="134"/>
        <end position="233"/>
    </location>
</feature>
<dbReference type="SMART" id="SM00862">
    <property type="entry name" value="Trans_reg_C"/>
    <property type="match status" value="1"/>
</dbReference>
<dbReference type="FunFam" id="1.10.10.10:FF:000018">
    <property type="entry name" value="DNA-binding response regulator ResD"/>
    <property type="match status" value="1"/>
</dbReference>
<dbReference type="SMART" id="SM00448">
    <property type="entry name" value="REC"/>
    <property type="match status" value="1"/>
</dbReference>
<dbReference type="EMBL" id="CP016379">
    <property type="protein sequence ID" value="AZR74449.1"/>
    <property type="molecule type" value="Genomic_DNA"/>
</dbReference>
<feature type="modified residue" description="4-aspartylphosphate" evidence="8">
    <location>
        <position position="54"/>
    </location>
</feature>
<dbReference type="CDD" id="cd00383">
    <property type="entry name" value="trans_reg_C"/>
    <property type="match status" value="1"/>
</dbReference>
<protein>
    <recommendedName>
        <fullName evidence="1">Stage 0 sporulation protein A homolog</fullName>
    </recommendedName>
</protein>
<dbReference type="GO" id="GO:0032993">
    <property type="term" value="C:protein-DNA complex"/>
    <property type="evidence" value="ECO:0007669"/>
    <property type="project" value="TreeGrafter"/>
</dbReference>
<dbReference type="GO" id="GO:0000156">
    <property type="term" value="F:phosphorelay response regulator activity"/>
    <property type="evidence" value="ECO:0007669"/>
    <property type="project" value="TreeGrafter"/>
</dbReference>
<dbReference type="Pfam" id="PF00486">
    <property type="entry name" value="Trans_reg_C"/>
    <property type="match status" value="1"/>
</dbReference>
<organism evidence="12 13">
    <name type="scientific">Anoxybacter fermentans</name>
    <dbReference type="NCBI Taxonomy" id="1323375"/>
    <lineage>
        <taxon>Bacteria</taxon>
        <taxon>Bacillati</taxon>
        <taxon>Bacillota</taxon>
        <taxon>Clostridia</taxon>
        <taxon>Halanaerobiales</taxon>
        <taxon>Anoxybacter</taxon>
    </lineage>
</organism>
<keyword evidence="5 9" id="KW-0238">DNA-binding</keyword>
<gene>
    <name evidence="12" type="ORF">BBF96_14265</name>
</gene>
<feature type="domain" description="Response regulatory" evidence="10">
    <location>
        <begin position="5"/>
        <end position="121"/>
    </location>
</feature>
<dbReference type="SUPFAM" id="SSF52172">
    <property type="entry name" value="CheY-like"/>
    <property type="match status" value="1"/>
</dbReference>
<evidence type="ECO:0000256" key="5">
    <source>
        <dbReference type="ARBA" id="ARBA00023125"/>
    </source>
</evidence>
<dbReference type="InterPro" id="IPR039420">
    <property type="entry name" value="WalR-like"/>
</dbReference>
<dbReference type="RefSeq" id="WP_127017807.1">
    <property type="nucleotide sequence ID" value="NZ_CP016379.1"/>
</dbReference>
<evidence type="ECO:0000259" key="10">
    <source>
        <dbReference type="PROSITE" id="PS50110"/>
    </source>
</evidence>
<evidence type="ECO:0000256" key="3">
    <source>
        <dbReference type="ARBA" id="ARBA00023012"/>
    </source>
</evidence>
<dbReference type="Gene3D" id="1.10.10.10">
    <property type="entry name" value="Winged helix-like DNA-binding domain superfamily/Winged helix DNA-binding domain"/>
    <property type="match status" value="1"/>
</dbReference>
<evidence type="ECO:0000256" key="7">
    <source>
        <dbReference type="ARBA" id="ARBA00024867"/>
    </source>
</evidence>
<dbReference type="InterPro" id="IPR001867">
    <property type="entry name" value="OmpR/PhoB-type_DNA-bd"/>
</dbReference>
<keyword evidence="3" id="KW-0902">Two-component regulatory system</keyword>
<sequence length="236" mass="27387">MNKGRVLVVDDEDAIRELIVFNLKQQGFEAIEAADGLEAIRKVEEERPDLVILDLMLPKMDGLEVCQKIRHSRELAKIPIIMLTARGEEVDRVLGLEIGADDYVTKPFSPRELMARVKAILRRLAQSQVEEDSNDKLSIGVLKIIPSRYRATFEGIELELTPKEFELLYMLALRPGKVFTRNELLEKVWGYEYMGDTRTVDVHIRRLRKKMEEINPDLDYIETIRGVGYRFRELKK</sequence>
<dbReference type="PANTHER" id="PTHR48111">
    <property type="entry name" value="REGULATOR OF RPOS"/>
    <property type="match status" value="1"/>
</dbReference>
<dbReference type="AlphaFoldDB" id="A0A3S9T1P2"/>
<dbReference type="PANTHER" id="PTHR48111:SF40">
    <property type="entry name" value="PHOSPHATE REGULON TRANSCRIPTIONAL REGULATORY PROTEIN PHOB"/>
    <property type="match status" value="1"/>
</dbReference>
<dbReference type="GO" id="GO:0005829">
    <property type="term" value="C:cytosol"/>
    <property type="evidence" value="ECO:0007669"/>
    <property type="project" value="TreeGrafter"/>
</dbReference>
<accession>A0A3S9T1P2</accession>
<dbReference type="PROSITE" id="PS50110">
    <property type="entry name" value="RESPONSE_REGULATORY"/>
    <property type="match status" value="1"/>
</dbReference>
<dbReference type="SUPFAM" id="SSF46894">
    <property type="entry name" value="C-terminal effector domain of the bipartite response regulators"/>
    <property type="match status" value="1"/>
</dbReference>
<evidence type="ECO:0000256" key="1">
    <source>
        <dbReference type="ARBA" id="ARBA00018672"/>
    </source>
</evidence>
<evidence type="ECO:0000256" key="9">
    <source>
        <dbReference type="PROSITE-ProRule" id="PRU01091"/>
    </source>
</evidence>
<feature type="domain" description="OmpR/PhoB-type" evidence="11">
    <location>
        <begin position="134"/>
        <end position="233"/>
    </location>
</feature>
<keyword evidence="4" id="KW-0805">Transcription regulation</keyword>
<keyword evidence="2 8" id="KW-0597">Phosphoprotein</keyword>
<dbReference type="GO" id="GO:0006355">
    <property type="term" value="P:regulation of DNA-templated transcription"/>
    <property type="evidence" value="ECO:0007669"/>
    <property type="project" value="InterPro"/>
</dbReference>
<dbReference type="Proteomes" id="UP000267250">
    <property type="component" value="Chromosome"/>
</dbReference>
<dbReference type="InterPro" id="IPR036388">
    <property type="entry name" value="WH-like_DNA-bd_sf"/>
</dbReference>
<dbReference type="Gene3D" id="3.40.50.2300">
    <property type="match status" value="1"/>
</dbReference>
<dbReference type="Pfam" id="PF00072">
    <property type="entry name" value="Response_reg"/>
    <property type="match status" value="1"/>
</dbReference>